<accession>A0A1W5CVZ4</accession>
<dbReference type="InterPro" id="IPR002293">
    <property type="entry name" value="AA/rel_permease1"/>
</dbReference>
<keyword evidence="3 7" id="KW-0812">Transmembrane</keyword>
<evidence type="ECO:0000256" key="6">
    <source>
        <dbReference type="SAM" id="MobiDB-lite"/>
    </source>
</evidence>
<feature type="transmembrane region" description="Helical" evidence="7">
    <location>
        <begin position="161"/>
        <end position="181"/>
    </location>
</feature>
<dbReference type="GO" id="GO:0022857">
    <property type="term" value="F:transmembrane transporter activity"/>
    <property type="evidence" value="ECO:0007669"/>
    <property type="project" value="InterPro"/>
</dbReference>
<dbReference type="PANTHER" id="PTHR45649:SF27">
    <property type="entry name" value="CHOLINE TRANSPORTER (EUROFUNG)"/>
    <property type="match status" value="1"/>
</dbReference>
<feature type="transmembrane region" description="Helical" evidence="7">
    <location>
        <begin position="71"/>
        <end position="97"/>
    </location>
</feature>
<evidence type="ECO:0000256" key="4">
    <source>
        <dbReference type="ARBA" id="ARBA00022989"/>
    </source>
</evidence>
<evidence type="ECO:0000256" key="7">
    <source>
        <dbReference type="SAM" id="Phobius"/>
    </source>
</evidence>
<dbReference type="Gene3D" id="1.20.1740.10">
    <property type="entry name" value="Amino acid/polyamine transporter I"/>
    <property type="match status" value="1"/>
</dbReference>
<organism evidence="8 9">
    <name type="scientific">Lasallia pustulata</name>
    <dbReference type="NCBI Taxonomy" id="136370"/>
    <lineage>
        <taxon>Eukaryota</taxon>
        <taxon>Fungi</taxon>
        <taxon>Dikarya</taxon>
        <taxon>Ascomycota</taxon>
        <taxon>Pezizomycotina</taxon>
        <taxon>Lecanoromycetes</taxon>
        <taxon>OSLEUM clade</taxon>
        <taxon>Umbilicariomycetidae</taxon>
        <taxon>Umbilicariales</taxon>
        <taxon>Umbilicariaceae</taxon>
        <taxon>Lasallia</taxon>
    </lineage>
</organism>
<evidence type="ECO:0000256" key="3">
    <source>
        <dbReference type="ARBA" id="ARBA00022692"/>
    </source>
</evidence>
<dbReference type="Pfam" id="PF13520">
    <property type="entry name" value="AA_permease_2"/>
    <property type="match status" value="1"/>
</dbReference>
<protein>
    <submittedName>
        <fullName evidence="8">Choline transport</fullName>
    </submittedName>
</protein>
<sequence>MQHPDPNSRDGAVDERIGDEDAPINASGHVQELDRNFSLLSITAVGIVTGNTWAALGGSIAVAIYNGGPPGVIYEFIAVSVFYWVIAACIAELASAVPSNGGVYQWATITAGRYGRACGFFAGWWNFFAWIMGGASVSAIIGNLTVQMYATHHDSYVPQKWHVFVAYLIITWSCCCVVLFANSALPAVNNAGLFFILGGVFITVVVCAVMPSTSAGSGHASNAFVWSDWTADLGYPNGFAFLLGMLNGAYSVGVPDCVSHIAEEIPRPGINVPKAIAAQMVVGFVTAMSFMIAIFYAINNLDEVLAGSSFPLAQVYAQATGSAAGEIGLLVLILLPLIFNCVALPTTLSSPTKRRYSPSTFDDVDSENIDPSVFSSPTKKSKSFDGTPIKQIKGSPFVLTNVPPAPSTFTKPAITPTRLNTPQPPLGLKRKTAKPSSAPAAAGRSPKSNRSGILSRRRVSASPYTRIDPPMFAGGRSQDAVPFSIDAALSGTVSSYKAKPQPPVEASTLEDSIPKGGMFKIHEDTAEEEMGNLMEHSTCTLDISDDEFRQAAKDDRGKENIPPLDFPGSLSRSVAATARPVSRHDTMTDEPRSPLGDLDARDYWAEGCDASSYYIIPAETSNVNLVEEPVKAKPLVKDCNPVIRTDSKVFAGSQEMWKDLLAQIETKKSSAATTLPIAEATKDNEAPVEIWESESAKGEDDVAAEDQRHQFVAPLQEGKEAVETVQDLLMA</sequence>
<feature type="region of interest" description="Disordered" evidence="6">
    <location>
        <begin position="1"/>
        <end position="20"/>
    </location>
</feature>
<evidence type="ECO:0000256" key="5">
    <source>
        <dbReference type="ARBA" id="ARBA00023136"/>
    </source>
</evidence>
<feature type="region of interest" description="Disordered" evidence="6">
    <location>
        <begin position="552"/>
        <end position="596"/>
    </location>
</feature>
<feature type="transmembrane region" description="Helical" evidence="7">
    <location>
        <begin position="193"/>
        <end position="213"/>
    </location>
</feature>
<feature type="transmembrane region" description="Helical" evidence="7">
    <location>
        <begin position="327"/>
        <end position="348"/>
    </location>
</feature>
<feature type="compositionally biased region" description="Basic and acidic residues" evidence="6">
    <location>
        <begin position="582"/>
        <end position="596"/>
    </location>
</feature>
<evidence type="ECO:0000256" key="2">
    <source>
        <dbReference type="ARBA" id="ARBA00022448"/>
    </source>
</evidence>
<dbReference type="Proteomes" id="UP000192927">
    <property type="component" value="Unassembled WGS sequence"/>
</dbReference>
<feature type="compositionally biased region" description="Low complexity" evidence="6">
    <location>
        <begin position="434"/>
        <end position="448"/>
    </location>
</feature>
<reference evidence="9" key="1">
    <citation type="submission" date="2017-03" db="EMBL/GenBank/DDBJ databases">
        <authorList>
            <person name="Sharma R."/>
            <person name="Thines M."/>
        </authorList>
    </citation>
    <scope>NUCLEOTIDE SEQUENCE [LARGE SCALE GENOMIC DNA]</scope>
</reference>
<feature type="transmembrane region" description="Helical" evidence="7">
    <location>
        <begin position="275"/>
        <end position="298"/>
    </location>
</feature>
<feature type="transmembrane region" description="Helical" evidence="7">
    <location>
        <begin position="39"/>
        <end position="65"/>
    </location>
</feature>
<comment type="subcellular location">
    <subcellularLocation>
        <location evidence="1">Membrane</location>
        <topology evidence="1">Multi-pass membrane protein</topology>
    </subcellularLocation>
</comment>
<feature type="region of interest" description="Disordered" evidence="6">
    <location>
        <begin position="349"/>
        <end position="388"/>
    </location>
</feature>
<evidence type="ECO:0000313" key="9">
    <source>
        <dbReference type="Proteomes" id="UP000192927"/>
    </source>
</evidence>
<name>A0A1W5CVZ4_9LECA</name>
<dbReference type="InterPro" id="IPR004840">
    <property type="entry name" value="Amino_acid_permease_CS"/>
</dbReference>
<dbReference type="EMBL" id="FWEW01000486">
    <property type="protein sequence ID" value="SLM34996.1"/>
    <property type="molecule type" value="Genomic_DNA"/>
</dbReference>
<feature type="region of interest" description="Disordered" evidence="6">
    <location>
        <begin position="408"/>
        <end position="460"/>
    </location>
</feature>
<feature type="compositionally biased region" description="Basic and acidic residues" evidence="6">
    <location>
        <begin position="1"/>
        <end position="16"/>
    </location>
</feature>
<keyword evidence="4 7" id="KW-1133">Transmembrane helix</keyword>
<keyword evidence="2" id="KW-0813">Transport</keyword>
<dbReference type="AlphaFoldDB" id="A0A1W5CVZ4"/>
<keyword evidence="5 7" id="KW-0472">Membrane</keyword>
<dbReference type="GO" id="GO:0006865">
    <property type="term" value="P:amino acid transport"/>
    <property type="evidence" value="ECO:0007669"/>
    <property type="project" value="InterPro"/>
</dbReference>
<dbReference type="PROSITE" id="PS00218">
    <property type="entry name" value="AMINO_ACID_PERMEASE_1"/>
    <property type="match status" value="1"/>
</dbReference>
<keyword evidence="9" id="KW-1185">Reference proteome</keyword>
<evidence type="ECO:0000256" key="1">
    <source>
        <dbReference type="ARBA" id="ARBA00004141"/>
    </source>
</evidence>
<feature type="transmembrane region" description="Helical" evidence="7">
    <location>
        <begin position="118"/>
        <end position="141"/>
    </location>
</feature>
<dbReference type="GO" id="GO:0016020">
    <property type="term" value="C:membrane"/>
    <property type="evidence" value="ECO:0007669"/>
    <property type="project" value="UniProtKB-SubCell"/>
</dbReference>
<evidence type="ECO:0000313" key="8">
    <source>
        <dbReference type="EMBL" id="SLM34996.1"/>
    </source>
</evidence>
<dbReference type="PANTHER" id="PTHR45649">
    <property type="entry name" value="AMINO-ACID PERMEASE BAT1"/>
    <property type="match status" value="1"/>
</dbReference>
<proteinExistence type="predicted"/>